<feature type="region of interest" description="Disordered" evidence="1">
    <location>
        <begin position="31"/>
        <end position="50"/>
    </location>
</feature>
<dbReference type="AlphaFoldDB" id="A0A645GU79"/>
<evidence type="ECO:0000313" key="2">
    <source>
        <dbReference type="EMBL" id="MPN29806.1"/>
    </source>
</evidence>
<dbReference type="EMBL" id="VSSQ01080660">
    <property type="protein sequence ID" value="MPN29806.1"/>
    <property type="molecule type" value="Genomic_DNA"/>
</dbReference>
<proteinExistence type="predicted"/>
<sequence>MSAKHHVREFAFPAYGEIYTDRASYRNCDHRDPGRNAAAGFEQGEGDGPDGVLYEQSQTVYRRAEHVCG</sequence>
<accession>A0A645GU79</accession>
<evidence type="ECO:0000256" key="1">
    <source>
        <dbReference type="SAM" id="MobiDB-lite"/>
    </source>
</evidence>
<organism evidence="2">
    <name type="scientific">bioreactor metagenome</name>
    <dbReference type="NCBI Taxonomy" id="1076179"/>
    <lineage>
        <taxon>unclassified sequences</taxon>
        <taxon>metagenomes</taxon>
        <taxon>ecological metagenomes</taxon>
    </lineage>
</organism>
<gene>
    <name evidence="2" type="ORF">SDC9_177259</name>
</gene>
<name>A0A645GU79_9ZZZZ</name>
<protein>
    <submittedName>
        <fullName evidence="2">Uncharacterized protein</fullName>
    </submittedName>
</protein>
<comment type="caution">
    <text evidence="2">The sequence shown here is derived from an EMBL/GenBank/DDBJ whole genome shotgun (WGS) entry which is preliminary data.</text>
</comment>
<reference evidence="2" key="1">
    <citation type="submission" date="2019-08" db="EMBL/GenBank/DDBJ databases">
        <authorList>
            <person name="Kucharzyk K."/>
            <person name="Murdoch R.W."/>
            <person name="Higgins S."/>
            <person name="Loffler F."/>
        </authorList>
    </citation>
    <scope>NUCLEOTIDE SEQUENCE</scope>
</reference>